<feature type="domain" description="GH16" evidence="1">
    <location>
        <begin position="36"/>
        <end position="269"/>
    </location>
</feature>
<dbReference type="SUPFAM" id="SSF49899">
    <property type="entry name" value="Concanavalin A-like lectins/glucanases"/>
    <property type="match status" value="1"/>
</dbReference>
<accession>A0ABW3DZF3</accession>
<dbReference type="Pfam" id="PF00722">
    <property type="entry name" value="Glyco_hydro_16"/>
    <property type="match status" value="1"/>
</dbReference>
<gene>
    <name evidence="2" type="ORF">ACFQ08_32010</name>
</gene>
<dbReference type="EMBL" id="JBHTHX010001696">
    <property type="protein sequence ID" value="MFD0889183.1"/>
    <property type="molecule type" value="Genomic_DNA"/>
</dbReference>
<protein>
    <submittedName>
        <fullName evidence="2">Glycoside hydrolase family 16 protein</fullName>
    </submittedName>
</protein>
<dbReference type="Gene3D" id="2.60.120.200">
    <property type="match status" value="1"/>
</dbReference>
<dbReference type="GO" id="GO:0016787">
    <property type="term" value="F:hydrolase activity"/>
    <property type="evidence" value="ECO:0007669"/>
    <property type="project" value="UniProtKB-KW"/>
</dbReference>
<name>A0ABW3DZF3_9ACTN</name>
<evidence type="ECO:0000259" key="1">
    <source>
        <dbReference type="PROSITE" id="PS51762"/>
    </source>
</evidence>
<comment type="caution">
    <text evidence="2">The sequence shown here is derived from an EMBL/GenBank/DDBJ whole genome shotgun (WGS) entry which is preliminary data.</text>
</comment>
<keyword evidence="2" id="KW-0378">Hydrolase</keyword>
<evidence type="ECO:0000313" key="3">
    <source>
        <dbReference type="Proteomes" id="UP001597024"/>
    </source>
</evidence>
<dbReference type="PROSITE" id="PS51762">
    <property type="entry name" value="GH16_2"/>
    <property type="match status" value="1"/>
</dbReference>
<organism evidence="2 3">
    <name type="scientific">Streptosporangium algeriense</name>
    <dbReference type="NCBI Taxonomy" id="1682748"/>
    <lineage>
        <taxon>Bacteria</taxon>
        <taxon>Bacillati</taxon>
        <taxon>Actinomycetota</taxon>
        <taxon>Actinomycetes</taxon>
        <taxon>Streptosporangiales</taxon>
        <taxon>Streptosporangiaceae</taxon>
        <taxon>Streptosporangium</taxon>
    </lineage>
</organism>
<dbReference type="Proteomes" id="UP001597024">
    <property type="component" value="Unassembled WGS sequence"/>
</dbReference>
<dbReference type="InterPro" id="IPR013320">
    <property type="entry name" value="ConA-like_dom_sf"/>
</dbReference>
<reference evidence="3" key="1">
    <citation type="journal article" date="2019" name="Int. J. Syst. Evol. Microbiol.">
        <title>The Global Catalogue of Microorganisms (GCM) 10K type strain sequencing project: providing services to taxonomists for standard genome sequencing and annotation.</title>
        <authorList>
            <consortium name="The Broad Institute Genomics Platform"/>
            <consortium name="The Broad Institute Genome Sequencing Center for Infectious Disease"/>
            <person name="Wu L."/>
            <person name="Ma J."/>
        </authorList>
    </citation>
    <scope>NUCLEOTIDE SEQUENCE [LARGE SCALE GENOMIC DNA]</scope>
    <source>
        <strain evidence="3">CCUG 62974</strain>
    </source>
</reference>
<evidence type="ECO:0000313" key="2">
    <source>
        <dbReference type="EMBL" id="MFD0889183.1"/>
    </source>
</evidence>
<dbReference type="InterPro" id="IPR000757">
    <property type="entry name" value="Beta-glucanase-like"/>
</dbReference>
<keyword evidence="3" id="KW-1185">Reference proteome</keyword>
<dbReference type="CDD" id="cd00413">
    <property type="entry name" value="Glyco_hydrolase_16"/>
    <property type="match status" value="1"/>
</dbReference>
<sequence length="269" mass="29714">MLELQSIRALRQTTGAAILMSRSNIRLAVLSLVAALAVSTLTVARGQVLSSAGCSASDDARTLGWGTPAWCAEFDDYLDEDEWVVYDSPGHAGNGRRSPDQLFLGNGALYLYGRADGTTAGLASRHVQTYGRWETRVRLYPGAGSYHPVALLWPQEGGGNVRSSTGEEVDFLEVINDPQRQRPNFFLHTPQGQEQAHAEVDMTDWHTYAVENTSEGIVGYLDGREWFRSPNSTRSPMSVCLQLDWFPGQGGQGEAWMEVDWLRVYPLES</sequence>
<proteinExistence type="predicted"/>